<organism evidence="2 3">
    <name type="scientific">Helicobacter colisuis</name>
    <dbReference type="NCBI Taxonomy" id="2949739"/>
    <lineage>
        <taxon>Bacteria</taxon>
        <taxon>Pseudomonadati</taxon>
        <taxon>Campylobacterota</taxon>
        <taxon>Epsilonproteobacteria</taxon>
        <taxon>Campylobacterales</taxon>
        <taxon>Helicobacteraceae</taxon>
        <taxon>Helicobacter</taxon>
    </lineage>
</organism>
<proteinExistence type="predicted"/>
<evidence type="ECO:0000313" key="3">
    <source>
        <dbReference type="Proteomes" id="UP001057522"/>
    </source>
</evidence>
<dbReference type="Proteomes" id="UP001057522">
    <property type="component" value="Unassembled WGS sequence"/>
</dbReference>
<dbReference type="Gene3D" id="3.40.30.10">
    <property type="entry name" value="Glutaredoxin"/>
    <property type="match status" value="1"/>
</dbReference>
<dbReference type="InterPro" id="IPR041737">
    <property type="entry name" value="SoxW"/>
</dbReference>
<evidence type="ECO:0000313" key="2">
    <source>
        <dbReference type="EMBL" id="MCL9819017.1"/>
    </source>
</evidence>
<sequence>MKIKNLLSILVLAFLMIGCEEKLDSNIISSGAKNTQEQLDALQNVDKNSYKEVADVFFETQKITTKDNKPYFLVFAANGCIYCDKLKELIRDDSKVKTILQNSYSPYYINLSYSKSHSVDFLKDAQETSELARLYNIKPTPTLVFVSPHGKTLFVYPGYMPKERFLATLEFIKSQNSDNKDEKEIAKELQELFQTQNI</sequence>
<name>A0ABT0TSW2_9HELI</name>
<reference evidence="2" key="1">
    <citation type="submission" date="2022-06" db="EMBL/GenBank/DDBJ databases">
        <title>Helicobacter colisuis sp. nov.</title>
        <authorList>
            <person name="Papic B."/>
            <person name="Gruntar I."/>
        </authorList>
    </citation>
    <scope>NUCLEOTIDE SEQUENCE</scope>
    <source>
        <strain evidence="2">11154-15</strain>
    </source>
</reference>
<dbReference type="InterPro" id="IPR036249">
    <property type="entry name" value="Thioredoxin-like_sf"/>
</dbReference>
<comment type="caution">
    <text evidence="2">The sequence shown here is derived from an EMBL/GenBank/DDBJ whole genome shotgun (WGS) entry which is preliminary data.</text>
</comment>
<evidence type="ECO:0000259" key="1">
    <source>
        <dbReference type="PROSITE" id="PS51352"/>
    </source>
</evidence>
<dbReference type="InterPro" id="IPR012336">
    <property type="entry name" value="Thioredoxin-like_fold"/>
</dbReference>
<protein>
    <submittedName>
        <fullName evidence="2">Thioredoxin family protein</fullName>
    </submittedName>
</protein>
<keyword evidence="3" id="KW-1185">Reference proteome</keyword>
<gene>
    <name evidence="2" type="ORF">NCR95_02360</name>
</gene>
<dbReference type="PROSITE" id="PS51257">
    <property type="entry name" value="PROKAR_LIPOPROTEIN"/>
    <property type="match status" value="1"/>
</dbReference>
<dbReference type="Pfam" id="PF13098">
    <property type="entry name" value="Thioredoxin_2"/>
    <property type="match status" value="1"/>
</dbReference>
<accession>A0ABT0TSW2</accession>
<dbReference type="PROSITE" id="PS51352">
    <property type="entry name" value="THIOREDOXIN_2"/>
    <property type="match status" value="1"/>
</dbReference>
<feature type="domain" description="Thioredoxin" evidence="1">
    <location>
        <begin position="28"/>
        <end position="174"/>
    </location>
</feature>
<dbReference type="SUPFAM" id="SSF52833">
    <property type="entry name" value="Thioredoxin-like"/>
    <property type="match status" value="1"/>
</dbReference>
<dbReference type="InterPro" id="IPR013766">
    <property type="entry name" value="Thioredoxin_domain"/>
</dbReference>
<dbReference type="CDD" id="cd02951">
    <property type="entry name" value="SoxW"/>
    <property type="match status" value="1"/>
</dbReference>
<dbReference type="EMBL" id="JAMOKX010000002">
    <property type="protein sequence ID" value="MCL9819017.1"/>
    <property type="molecule type" value="Genomic_DNA"/>
</dbReference>
<dbReference type="RefSeq" id="WP_112057869.1">
    <property type="nucleotide sequence ID" value="NZ_JAMOKV010000002.1"/>
</dbReference>